<dbReference type="InterPro" id="IPR005021">
    <property type="entry name" value="Terminase_largesu-like"/>
</dbReference>
<dbReference type="Gene3D" id="3.40.50.300">
    <property type="entry name" value="P-loop containing nucleotide triphosphate hydrolases"/>
    <property type="match status" value="1"/>
</dbReference>
<sequence length="556" mass="60841">MTRPATDGATWWTVDQYRPAWLFDDSDIPDPHGKGARAVAFVERLTITEGPRAGQRLGRVLARWQRRLIQRVYGDILPDGRRRFSDVAVWLPRGNGKTTLIAALGLLHLLGPERDAAGQVVVAAADRGQASIGFGHAKRYVEADRTLSRIVRAVESQKELHHPKSGSVLKAISHESYTKHGLNISLLIGDEIHAWPAHSGRELWRVLRTSMGKRADPLTITISTAGVGRNTLAWDRWQHSHAVAKGEREDESFLPVIFATPDPPEGEDLPWQDEDLWHALNPALGEFLYLDELRKLARQAAPLPHEVEGWQQLHLNRWIDGSVAGWVAMTSWDRGADAVDLDALEGRPAWIGVDLSSTTDLTAVVLALPDDDGGVDVVPFCFVPADTMRRRAEVDGVPYPTWADTGLLTATPGNVVDYGAVEACIIGLCDRFDVREVAMDQWNATGSITRLQEAGVPVTTHRQGFVSMSPPMKDTERLILSGKLRHGGHPVLRWCVGNVVPDKDPAGNIKPSKARAKERIDAATALIMAVGRAVAGGDVGSVYDDEGARPDGLLVL</sequence>
<dbReference type="GO" id="GO:0004519">
    <property type="term" value="F:endonuclease activity"/>
    <property type="evidence" value="ECO:0007669"/>
    <property type="project" value="InterPro"/>
</dbReference>
<dbReference type="InterPro" id="IPR046461">
    <property type="entry name" value="TerL_ATPase"/>
</dbReference>
<dbReference type="Proteomes" id="UP000554286">
    <property type="component" value="Unassembled WGS sequence"/>
</dbReference>
<evidence type="ECO:0000313" key="4">
    <source>
        <dbReference type="Proteomes" id="UP000554286"/>
    </source>
</evidence>
<dbReference type="EMBL" id="JACIGK010000002">
    <property type="protein sequence ID" value="MBB4264806.1"/>
    <property type="molecule type" value="Genomic_DNA"/>
</dbReference>
<gene>
    <name evidence="3" type="ORF">GGD89_000413</name>
</gene>
<name>A0A7W6RA77_9PROT</name>
<feature type="domain" description="Terminase large subunit-like endonuclease" evidence="2">
    <location>
        <begin position="271"/>
        <end position="535"/>
    </location>
</feature>
<dbReference type="PANTHER" id="PTHR41287">
    <property type="match status" value="1"/>
</dbReference>
<dbReference type="AlphaFoldDB" id="A0A7W6RA77"/>
<comment type="caution">
    <text evidence="3">The sequence shown here is derived from an EMBL/GenBank/DDBJ whole genome shotgun (WGS) entry which is preliminary data.</text>
</comment>
<dbReference type="Gene3D" id="3.30.420.240">
    <property type="match status" value="1"/>
</dbReference>
<dbReference type="InterPro" id="IPR046462">
    <property type="entry name" value="TerL_nuclease"/>
</dbReference>
<dbReference type="RefSeq" id="WP_184042438.1">
    <property type="nucleotide sequence ID" value="NZ_JACIGK010000002.1"/>
</dbReference>
<evidence type="ECO:0000313" key="3">
    <source>
        <dbReference type="EMBL" id="MBB4264806.1"/>
    </source>
</evidence>
<reference evidence="3 4" key="1">
    <citation type="submission" date="2020-08" db="EMBL/GenBank/DDBJ databases">
        <title>Genome sequencing of Purple Non-Sulfur Bacteria from various extreme environments.</title>
        <authorList>
            <person name="Mayer M."/>
        </authorList>
    </citation>
    <scope>NUCLEOTIDE SEQUENCE [LARGE SCALE GENOMIC DNA]</scope>
    <source>
        <strain evidence="3 4">JA131</strain>
    </source>
</reference>
<dbReference type="InterPro" id="IPR027417">
    <property type="entry name" value="P-loop_NTPase"/>
</dbReference>
<dbReference type="PANTHER" id="PTHR41287:SF1">
    <property type="entry name" value="PROTEIN YMFN"/>
    <property type="match status" value="1"/>
</dbReference>
<organism evidence="3 4">
    <name type="scientific">Roseospira visakhapatnamensis</name>
    <dbReference type="NCBI Taxonomy" id="390880"/>
    <lineage>
        <taxon>Bacteria</taxon>
        <taxon>Pseudomonadati</taxon>
        <taxon>Pseudomonadota</taxon>
        <taxon>Alphaproteobacteria</taxon>
        <taxon>Rhodospirillales</taxon>
        <taxon>Rhodospirillaceae</taxon>
        <taxon>Roseospira</taxon>
    </lineage>
</organism>
<accession>A0A7W6RA77</accession>
<dbReference type="Pfam" id="PF20441">
    <property type="entry name" value="TerL_nuclease"/>
    <property type="match status" value="1"/>
</dbReference>
<evidence type="ECO:0000259" key="1">
    <source>
        <dbReference type="Pfam" id="PF03354"/>
    </source>
</evidence>
<proteinExistence type="predicted"/>
<feature type="domain" description="Terminase large subunit-like ATPase" evidence="1">
    <location>
        <begin position="64"/>
        <end position="235"/>
    </location>
</feature>
<dbReference type="Pfam" id="PF03354">
    <property type="entry name" value="TerL_ATPase"/>
    <property type="match status" value="1"/>
</dbReference>
<evidence type="ECO:0000259" key="2">
    <source>
        <dbReference type="Pfam" id="PF20441"/>
    </source>
</evidence>
<protein>
    <submittedName>
        <fullName evidence="3">Phage terminase large subunit-like protein</fullName>
    </submittedName>
</protein>
<keyword evidence="4" id="KW-1185">Reference proteome</keyword>